<gene>
    <name evidence="1" type="ORF">I8E28_08915</name>
</gene>
<reference evidence="1" key="1">
    <citation type="submission" date="2020-12" db="EMBL/GenBank/DDBJ databases">
        <title>Ramlibacter sp. nov., isolated from a freshwater alga, Cryptomonas.</title>
        <authorList>
            <person name="Kim H.M."/>
            <person name="Jeon C.O."/>
        </authorList>
    </citation>
    <scope>NUCLEOTIDE SEQUENCE</scope>
    <source>
        <strain evidence="1">CrO1</strain>
    </source>
</reference>
<dbReference type="EMBL" id="JAEDAO010000001">
    <property type="protein sequence ID" value="MBK0392711.1"/>
    <property type="molecule type" value="Genomic_DNA"/>
</dbReference>
<evidence type="ECO:0000313" key="2">
    <source>
        <dbReference type="Proteomes" id="UP000617041"/>
    </source>
</evidence>
<organism evidence="1 2">
    <name type="scientific">Ramlibacter algicola</name>
    <dbReference type="NCBI Taxonomy" id="2795217"/>
    <lineage>
        <taxon>Bacteria</taxon>
        <taxon>Pseudomonadati</taxon>
        <taxon>Pseudomonadota</taxon>
        <taxon>Betaproteobacteria</taxon>
        <taxon>Burkholderiales</taxon>
        <taxon>Comamonadaceae</taxon>
        <taxon>Ramlibacter</taxon>
    </lineage>
</organism>
<evidence type="ECO:0000313" key="1">
    <source>
        <dbReference type="EMBL" id="MBK0392711.1"/>
    </source>
</evidence>
<dbReference type="RefSeq" id="WP_200787631.1">
    <property type="nucleotide sequence ID" value="NZ_JAEDAO010000001.1"/>
</dbReference>
<name>A0A934URC1_9BURK</name>
<sequence length="227" mass="24282">MQEPSPKLLDSLRERVASSRAAAAQPPENALLLEQLSDRLLADFPAAWREVFLGGGQASVRFRQQPVALLCCDPSKSEWSNQDLAALAARCGGEFEPCRETAVFRFMDAEPALATAVLLQRASSERVQAAILTRTTTVATFDLFGEQRSLAVGSPLEDALAFMRKSSPGSIKVCAQTYNALGSAMDHGAKGAIVTTEFVGDEVTSAFVTLPPNRQSEVSTFAGLGLM</sequence>
<dbReference type="AlphaFoldDB" id="A0A934URC1"/>
<proteinExistence type="predicted"/>
<dbReference type="Proteomes" id="UP000617041">
    <property type="component" value="Unassembled WGS sequence"/>
</dbReference>
<protein>
    <submittedName>
        <fullName evidence="1">Uncharacterized protein</fullName>
    </submittedName>
</protein>
<keyword evidence="2" id="KW-1185">Reference proteome</keyword>
<comment type="caution">
    <text evidence="1">The sequence shown here is derived from an EMBL/GenBank/DDBJ whole genome shotgun (WGS) entry which is preliminary data.</text>
</comment>
<accession>A0A934URC1</accession>